<dbReference type="EMBL" id="MU853783">
    <property type="protein sequence ID" value="KAK3941415.1"/>
    <property type="molecule type" value="Genomic_DNA"/>
</dbReference>
<dbReference type="GO" id="GO:0008237">
    <property type="term" value="F:metallopeptidase activity"/>
    <property type="evidence" value="ECO:0007669"/>
    <property type="project" value="InterPro"/>
</dbReference>
<dbReference type="Gene3D" id="3.40.390.10">
    <property type="entry name" value="Collagenase (Catalytic Domain)"/>
    <property type="match status" value="1"/>
</dbReference>
<dbReference type="AlphaFoldDB" id="A0AAN6N9R0"/>
<dbReference type="Proteomes" id="UP001303473">
    <property type="component" value="Unassembled WGS sequence"/>
</dbReference>
<feature type="region of interest" description="Disordered" evidence="1">
    <location>
        <begin position="47"/>
        <end position="79"/>
    </location>
</feature>
<evidence type="ECO:0000313" key="4">
    <source>
        <dbReference type="Proteomes" id="UP001303473"/>
    </source>
</evidence>
<dbReference type="InterPro" id="IPR024079">
    <property type="entry name" value="MetalloPept_cat_dom_sf"/>
</dbReference>
<evidence type="ECO:0000256" key="2">
    <source>
        <dbReference type="SAM" id="SignalP"/>
    </source>
</evidence>
<protein>
    <submittedName>
        <fullName evidence="3">Uncharacterized protein</fullName>
    </submittedName>
</protein>
<organism evidence="3 4">
    <name type="scientific">Diplogelasinospora grovesii</name>
    <dbReference type="NCBI Taxonomy" id="303347"/>
    <lineage>
        <taxon>Eukaryota</taxon>
        <taxon>Fungi</taxon>
        <taxon>Dikarya</taxon>
        <taxon>Ascomycota</taxon>
        <taxon>Pezizomycotina</taxon>
        <taxon>Sordariomycetes</taxon>
        <taxon>Sordariomycetidae</taxon>
        <taxon>Sordariales</taxon>
        <taxon>Diplogelasinosporaceae</taxon>
        <taxon>Diplogelasinospora</taxon>
    </lineage>
</organism>
<evidence type="ECO:0000313" key="3">
    <source>
        <dbReference type="EMBL" id="KAK3941415.1"/>
    </source>
</evidence>
<comment type="caution">
    <text evidence="3">The sequence shown here is derived from an EMBL/GenBank/DDBJ whole genome shotgun (WGS) entry which is preliminary data.</text>
</comment>
<accession>A0AAN6N9R0</accession>
<feature type="signal peptide" evidence="2">
    <location>
        <begin position="1"/>
        <end position="20"/>
    </location>
</feature>
<reference evidence="4" key="1">
    <citation type="journal article" date="2023" name="Mol. Phylogenet. Evol.">
        <title>Genome-scale phylogeny and comparative genomics of the fungal order Sordariales.</title>
        <authorList>
            <person name="Hensen N."/>
            <person name="Bonometti L."/>
            <person name="Westerberg I."/>
            <person name="Brannstrom I.O."/>
            <person name="Guillou S."/>
            <person name="Cros-Aarteil S."/>
            <person name="Calhoun S."/>
            <person name="Haridas S."/>
            <person name="Kuo A."/>
            <person name="Mondo S."/>
            <person name="Pangilinan J."/>
            <person name="Riley R."/>
            <person name="LaButti K."/>
            <person name="Andreopoulos B."/>
            <person name="Lipzen A."/>
            <person name="Chen C."/>
            <person name="Yan M."/>
            <person name="Daum C."/>
            <person name="Ng V."/>
            <person name="Clum A."/>
            <person name="Steindorff A."/>
            <person name="Ohm R.A."/>
            <person name="Martin F."/>
            <person name="Silar P."/>
            <person name="Natvig D.O."/>
            <person name="Lalanne C."/>
            <person name="Gautier V."/>
            <person name="Ament-Velasquez S.L."/>
            <person name="Kruys A."/>
            <person name="Hutchinson M.I."/>
            <person name="Powell A.J."/>
            <person name="Barry K."/>
            <person name="Miller A.N."/>
            <person name="Grigoriev I.V."/>
            <person name="Debuchy R."/>
            <person name="Gladieux P."/>
            <person name="Hiltunen Thoren M."/>
            <person name="Johannesson H."/>
        </authorList>
    </citation>
    <scope>NUCLEOTIDE SEQUENCE [LARGE SCALE GENOMIC DNA]</scope>
    <source>
        <strain evidence="4">CBS 340.73</strain>
    </source>
</reference>
<keyword evidence="4" id="KW-1185">Reference proteome</keyword>
<feature type="chain" id="PRO_5042932301" evidence="2">
    <location>
        <begin position="21"/>
        <end position="415"/>
    </location>
</feature>
<evidence type="ECO:0000256" key="1">
    <source>
        <dbReference type="SAM" id="MobiDB-lite"/>
    </source>
</evidence>
<name>A0AAN6N9R0_9PEZI</name>
<sequence length="415" mass="44618">MRWSVSALPALAWLLSACEACPLGNRRHSVRDATPTNGNHTLWRRVRIGGGGSGDSAPTTSSLFSVGDGSTPGGCSGQTTTTDAWLNEALLLHQAVETAYDSTQSNPRLMLLWMSFFGIKFNNDGSPNTDDAVTEFLWPSIGNSIAAVSQFLSGGGLINNPGPGNPWIFCSEAAGEYTPFDQPIKDKDGDYAVTDYYLDEAGDVVPTEFLKLGQVYPAQASNSDINAFYMTAFSGYDFDTNGFQTLCGKPSLYAVTAWPQATPNQLVVDEAEIELAQEGRHVLFCPPSFTPGTGAPHSYPSLAQAVSSGNYPTGNQADLGTSKSMPLDKYMPVSATFYHELYHLTDSTGITFDPYYSLKDVLTAGKNQAGDTYRNPESFAFFALAAYMYLNPPSGAEAILFLGGLPYQASGFNRN</sequence>
<proteinExistence type="predicted"/>
<keyword evidence="2" id="KW-0732">Signal</keyword>
<gene>
    <name evidence="3" type="ORF">QBC46DRAFT_382650</name>
</gene>
<dbReference type="PROSITE" id="PS51257">
    <property type="entry name" value="PROKAR_LIPOPROTEIN"/>
    <property type="match status" value="1"/>
</dbReference>